<evidence type="ECO:0000313" key="1">
    <source>
        <dbReference type="EMBL" id="ACL46573.1"/>
    </source>
</evidence>
<dbReference type="InterPro" id="IPR009078">
    <property type="entry name" value="Ferritin-like_SF"/>
</dbReference>
<dbReference type="GO" id="GO:0045301">
    <property type="term" value="F:tRNA 2-(methylsulfanyl)-N(6)-isopentenyladenosine(37) hydroxylase activity"/>
    <property type="evidence" value="ECO:0007669"/>
    <property type="project" value="InterPro"/>
</dbReference>
<accession>B8HXM8</accession>
<dbReference type="InterPro" id="IPR010386">
    <property type="entry name" value="tRNA-Hydrxlase_MiaE"/>
</dbReference>
<dbReference type="AlphaFoldDB" id="B8HXM8"/>
<dbReference type="PANTHER" id="PTHR42637:SF1">
    <property type="entry name" value="TRNA 2-(METHYLSULFANYL)-N(6)-ISOPENTENYLADENOSINE(37) HYDROXYLASE"/>
    <property type="match status" value="1"/>
</dbReference>
<dbReference type="KEGG" id="cyn:Cyan7425_4260"/>
<name>B8HXM8_CYAP4</name>
<dbReference type="STRING" id="395961.Cyan7425_4260"/>
<dbReference type="CDD" id="cd07910">
    <property type="entry name" value="MiaE"/>
    <property type="match status" value="1"/>
</dbReference>
<proteinExistence type="predicted"/>
<dbReference type="HOGENOM" id="CLU_056571_0_0_3"/>
<dbReference type="PANTHER" id="PTHR42637">
    <property type="entry name" value="TRNA-(MS[2]IO[6]A)-HYDROXYLASE"/>
    <property type="match status" value="1"/>
</dbReference>
<dbReference type="OrthoDB" id="9802518at2"/>
<dbReference type="SUPFAM" id="SSF47240">
    <property type="entry name" value="Ferritin-like"/>
    <property type="match status" value="1"/>
</dbReference>
<dbReference type="Gene3D" id="1.20.1260.10">
    <property type="match status" value="1"/>
</dbReference>
<dbReference type="EMBL" id="CP001344">
    <property type="protein sequence ID" value="ACL46573.1"/>
    <property type="molecule type" value="Genomic_DNA"/>
</dbReference>
<gene>
    <name evidence="1" type="ordered locus">Cyan7425_4260</name>
</gene>
<dbReference type="GO" id="GO:0006400">
    <property type="term" value="P:tRNA modification"/>
    <property type="evidence" value="ECO:0007669"/>
    <property type="project" value="InterPro"/>
</dbReference>
<dbReference type="PIRSF" id="PIRSF020736">
    <property type="entry name" value="MiaE"/>
    <property type="match status" value="1"/>
</dbReference>
<protein>
    <submittedName>
        <fullName evidence="1">tRNA-hydroxylase</fullName>
    </submittedName>
</protein>
<dbReference type="Pfam" id="PF06175">
    <property type="entry name" value="MiaE"/>
    <property type="match status" value="1"/>
</dbReference>
<organism evidence="1">
    <name type="scientific">Cyanothece sp. (strain PCC 7425 / ATCC 29141)</name>
    <dbReference type="NCBI Taxonomy" id="395961"/>
    <lineage>
        <taxon>Bacteria</taxon>
        <taxon>Bacillati</taxon>
        <taxon>Cyanobacteriota</taxon>
        <taxon>Cyanophyceae</taxon>
        <taxon>Gomontiellales</taxon>
        <taxon>Cyanothecaceae</taxon>
        <taxon>Cyanothece</taxon>
    </lineage>
</organism>
<dbReference type="InterPro" id="IPR012347">
    <property type="entry name" value="Ferritin-like"/>
</dbReference>
<sequence>MNRLFQTEQDGVDLSLSPARIKFLLQPTSAAWVEQAITHLDTILLDHSHCERKAAGVALNLMFRYPSNTKLVRMLTAIAREELDHFEQVNQWLERRGIPLGPLAAPPYGAGLNAQIHRQEPDRLLDTLLVCGLIEARSHERLGLLARHCPEAELAQFYQGLMVSEARHYGVYWILAHTYFEPDRVNQRLAELARVESHLLATLHPEPRIHS</sequence>
<dbReference type="eggNOG" id="COG4445">
    <property type="taxonomic scope" value="Bacteria"/>
</dbReference>
<reference evidence="1" key="1">
    <citation type="submission" date="2009-01" db="EMBL/GenBank/DDBJ databases">
        <title>Complete sequence of chromosome Cyanothece sp. PCC 7425.</title>
        <authorList>
            <consortium name="US DOE Joint Genome Institute"/>
            <person name="Lucas S."/>
            <person name="Copeland A."/>
            <person name="Lapidus A."/>
            <person name="Glavina del Rio T."/>
            <person name="Dalin E."/>
            <person name="Tice H."/>
            <person name="Bruce D."/>
            <person name="Goodwin L."/>
            <person name="Pitluck S."/>
            <person name="Sims D."/>
            <person name="Meineke L."/>
            <person name="Brettin T."/>
            <person name="Detter J.C."/>
            <person name="Han C."/>
            <person name="Larimer F."/>
            <person name="Land M."/>
            <person name="Hauser L."/>
            <person name="Kyrpides N."/>
            <person name="Ovchinnikova G."/>
            <person name="Liberton M."/>
            <person name="Stoeckel J."/>
            <person name="Banerjee A."/>
            <person name="Singh A."/>
            <person name="Page L."/>
            <person name="Sato H."/>
            <person name="Zhao L."/>
            <person name="Sherman L."/>
            <person name="Pakrasi H."/>
            <person name="Richardson P."/>
        </authorList>
    </citation>
    <scope>NUCLEOTIDE SEQUENCE</scope>
    <source>
        <strain evidence="1">PCC 7425</strain>
    </source>
</reference>